<keyword evidence="6" id="KW-0030">Aminoacyl-tRNA synthetase</keyword>
<evidence type="ECO:0000256" key="6">
    <source>
        <dbReference type="ARBA" id="ARBA00023146"/>
    </source>
</evidence>
<evidence type="ECO:0000259" key="7">
    <source>
        <dbReference type="Pfam" id="PF09334"/>
    </source>
</evidence>
<gene>
    <name evidence="8" type="ORF">A0H76_2076</name>
</gene>
<comment type="caution">
    <text evidence="8">The sequence shown here is derived from an EMBL/GenBank/DDBJ whole genome shotgun (WGS) entry which is preliminary data.</text>
</comment>
<dbReference type="GO" id="GO:0005524">
    <property type="term" value="F:ATP binding"/>
    <property type="evidence" value="ECO:0007669"/>
    <property type="project" value="UniProtKB-KW"/>
</dbReference>
<sequence length="71" mass="9258">MYFFDIIKKNRQIYMNVYSMFDYFEHNNYEEHRNLVQEFFLIINYFKQIKVYRFYCETFEQFLANRYMVRL</sequence>
<accession>A0A1X0QFX0</accession>
<evidence type="ECO:0000256" key="5">
    <source>
        <dbReference type="ARBA" id="ARBA00022917"/>
    </source>
</evidence>
<keyword evidence="5" id="KW-0648">Protein biosynthesis</keyword>
<evidence type="ECO:0000256" key="3">
    <source>
        <dbReference type="ARBA" id="ARBA00022741"/>
    </source>
</evidence>
<dbReference type="GO" id="GO:0004812">
    <property type="term" value="F:aminoacyl-tRNA ligase activity"/>
    <property type="evidence" value="ECO:0007669"/>
    <property type="project" value="UniProtKB-KW"/>
</dbReference>
<keyword evidence="4" id="KW-0067">ATP-binding</keyword>
<organism evidence="8 9">
    <name type="scientific">Hepatospora eriocheir</name>
    <dbReference type="NCBI Taxonomy" id="1081669"/>
    <lineage>
        <taxon>Eukaryota</taxon>
        <taxon>Fungi</taxon>
        <taxon>Fungi incertae sedis</taxon>
        <taxon>Microsporidia</taxon>
        <taxon>Hepatosporidae</taxon>
        <taxon>Hepatospora</taxon>
    </lineage>
</organism>
<dbReference type="VEuPathDB" id="MicrosporidiaDB:A0H76_2076"/>
<evidence type="ECO:0000256" key="1">
    <source>
        <dbReference type="ARBA" id="ARBA00005594"/>
    </source>
</evidence>
<proteinExistence type="inferred from homology"/>
<evidence type="ECO:0000256" key="4">
    <source>
        <dbReference type="ARBA" id="ARBA00022840"/>
    </source>
</evidence>
<evidence type="ECO:0000256" key="2">
    <source>
        <dbReference type="ARBA" id="ARBA00022598"/>
    </source>
</evidence>
<dbReference type="AlphaFoldDB" id="A0A1X0QFX0"/>
<dbReference type="EMBL" id="LTAI01000509">
    <property type="protein sequence ID" value="ORD98679.1"/>
    <property type="molecule type" value="Genomic_DNA"/>
</dbReference>
<keyword evidence="2" id="KW-0436">Ligase</keyword>
<dbReference type="Proteomes" id="UP000192501">
    <property type="component" value="Unassembled WGS sequence"/>
</dbReference>
<protein>
    <recommendedName>
        <fullName evidence="7">Methionyl/Leucyl tRNA synthetase domain-containing protein</fullName>
    </recommendedName>
</protein>
<dbReference type="Pfam" id="PF09334">
    <property type="entry name" value="tRNA-synt_1g"/>
    <property type="match status" value="1"/>
</dbReference>
<feature type="domain" description="Methionyl/Leucyl tRNA synthetase" evidence="7">
    <location>
        <begin position="6"/>
        <end position="68"/>
    </location>
</feature>
<name>A0A1X0QFX0_9MICR</name>
<comment type="similarity">
    <text evidence="1">Belongs to the class-I aminoacyl-tRNA synthetase family.</text>
</comment>
<dbReference type="InterPro" id="IPR015413">
    <property type="entry name" value="Methionyl/Leucyl_tRNA_Synth"/>
</dbReference>
<evidence type="ECO:0000313" key="8">
    <source>
        <dbReference type="EMBL" id="ORD98679.1"/>
    </source>
</evidence>
<dbReference type="VEuPathDB" id="MicrosporidiaDB:HERIO_777"/>
<dbReference type="GO" id="GO:0006418">
    <property type="term" value="P:tRNA aminoacylation for protein translation"/>
    <property type="evidence" value="ECO:0007669"/>
    <property type="project" value="InterPro"/>
</dbReference>
<reference evidence="8 9" key="1">
    <citation type="journal article" date="2017" name="Environ. Microbiol.">
        <title>Decay of the glycolytic pathway and adaptation to intranuclear parasitism within Enterocytozoonidae microsporidia.</title>
        <authorList>
            <person name="Wiredu Boakye D."/>
            <person name="Jaroenlak P."/>
            <person name="Prachumwat A."/>
            <person name="Williams T.A."/>
            <person name="Bateman K.S."/>
            <person name="Itsathitphaisarn O."/>
            <person name="Sritunyalucksana K."/>
            <person name="Paszkiewicz K.H."/>
            <person name="Moore K.A."/>
            <person name="Stentiford G.D."/>
            <person name="Williams B.A."/>
        </authorList>
    </citation>
    <scope>NUCLEOTIDE SEQUENCE [LARGE SCALE GENOMIC DNA]</scope>
    <source>
        <strain evidence="9">canceri</strain>
    </source>
</reference>
<evidence type="ECO:0000313" key="9">
    <source>
        <dbReference type="Proteomes" id="UP000192501"/>
    </source>
</evidence>
<keyword evidence="3" id="KW-0547">Nucleotide-binding</keyword>